<evidence type="ECO:0000313" key="4">
    <source>
        <dbReference type="Proteomes" id="UP000663868"/>
    </source>
</evidence>
<evidence type="ECO:0000256" key="1">
    <source>
        <dbReference type="SAM" id="SignalP"/>
    </source>
</evidence>
<dbReference type="Proteomes" id="UP000663860">
    <property type="component" value="Unassembled WGS sequence"/>
</dbReference>
<sequence length="108" mass="12234">MRVFVAILFAFVFINENNYATANWINVRNRGNTMIHVGFFKNLGDYQPSFQAEKTMDIVPGAAQTVDLVYDWEGQIQKFGGAANDPATWAEIKFDAAFQRITFCDISL</sequence>
<reference evidence="3" key="1">
    <citation type="submission" date="2021-02" db="EMBL/GenBank/DDBJ databases">
        <authorList>
            <person name="Nowell W R."/>
        </authorList>
    </citation>
    <scope>NUCLEOTIDE SEQUENCE</scope>
</reference>
<comment type="caution">
    <text evidence="3">The sequence shown here is derived from an EMBL/GenBank/DDBJ whole genome shotgun (WGS) entry which is preliminary data.</text>
</comment>
<accession>A0A820BCA5</accession>
<dbReference type="AlphaFoldDB" id="A0A820BCA5"/>
<evidence type="ECO:0000313" key="3">
    <source>
        <dbReference type="EMBL" id="CAF4204279.1"/>
    </source>
</evidence>
<organism evidence="3 4">
    <name type="scientific">Adineta steineri</name>
    <dbReference type="NCBI Taxonomy" id="433720"/>
    <lineage>
        <taxon>Eukaryota</taxon>
        <taxon>Metazoa</taxon>
        <taxon>Spiralia</taxon>
        <taxon>Gnathifera</taxon>
        <taxon>Rotifera</taxon>
        <taxon>Eurotatoria</taxon>
        <taxon>Bdelloidea</taxon>
        <taxon>Adinetida</taxon>
        <taxon>Adinetidae</taxon>
        <taxon>Adineta</taxon>
    </lineage>
</organism>
<dbReference type="EMBL" id="CAJNOE010000181">
    <property type="protein sequence ID" value="CAF1020219.1"/>
    <property type="molecule type" value="Genomic_DNA"/>
</dbReference>
<feature type="signal peptide" evidence="1">
    <location>
        <begin position="1"/>
        <end position="22"/>
    </location>
</feature>
<dbReference type="Proteomes" id="UP000663868">
    <property type="component" value="Unassembled WGS sequence"/>
</dbReference>
<keyword evidence="1" id="KW-0732">Signal</keyword>
<name>A0A820BCA5_9BILA</name>
<protein>
    <submittedName>
        <fullName evidence="3">Uncharacterized protein</fullName>
    </submittedName>
</protein>
<gene>
    <name evidence="2" type="ORF">IZO911_LOCUS18680</name>
    <name evidence="3" type="ORF">KXQ929_LOCUS40279</name>
</gene>
<dbReference type="EMBL" id="CAJOBB010008241">
    <property type="protein sequence ID" value="CAF4204279.1"/>
    <property type="molecule type" value="Genomic_DNA"/>
</dbReference>
<evidence type="ECO:0000313" key="2">
    <source>
        <dbReference type="EMBL" id="CAF1020219.1"/>
    </source>
</evidence>
<feature type="chain" id="PRO_5036236565" evidence="1">
    <location>
        <begin position="23"/>
        <end position="108"/>
    </location>
</feature>
<proteinExistence type="predicted"/>